<dbReference type="OrthoDB" id="4608030at2"/>
<organism evidence="3 4">
    <name type="scientific">Tsukamurella sputi</name>
    <dbReference type="NCBI Taxonomy" id="2591848"/>
    <lineage>
        <taxon>Bacteria</taxon>
        <taxon>Bacillati</taxon>
        <taxon>Actinomycetota</taxon>
        <taxon>Actinomycetes</taxon>
        <taxon>Mycobacteriales</taxon>
        <taxon>Tsukamurellaceae</taxon>
        <taxon>Tsukamurella</taxon>
    </lineage>
</organism>
<dbReference type="InterPro" id="IPR052336">
    <property type="entry name" value="MlaD_Phospholipid_Transporter"/>
</dbReference>
<name>A0A5C5RIG4_9ACTN</name>
<comment type="caution">
    <text evidence="3">The sequence shown here is derived from an EMBL/GenBank/DDBJ whole genome shotgun (WGS) entry which is preliminary data.</text>
</comment>
<dbReference type="AlphaFoldDB" id="A0A5C5RIG4"/>
<dbReference type="InterPro" id="IPR003399">
    <property type="entry name" value="Mce/MlaD"/>
</dbReference>
<dbReference type="Proteomes" id="UP000319792">
    <property type="component" value="Unassembled WGS sequence"/>
</dbReference>
<keyword evidence="4" id="KW-1185">Reference proteome</keyword>
<evidence type="ECO:0000313" key="3">
    <source>
        <dbReference type="EMBL" id="TWS22362.1"/>
    </source>
</evidence>
<proteinExistence type="predicted"/>
<evidence type="ECO:0000256" key="1">
    <source>
        <dbReference type="SAM" id="Phobius"/>
    </source>
</evidence>
<sequence length="372" mass="38419">MLMLTKALSSKWLVTAVAVTVVGSIIAAALYISRTPATKQANYCALMPDAIGLYVGNPVTRLGVPIGKVTEIRPENASARVEFTIDADQPVTSGTGAVTVAASLIASRQLALVDEARKGGPALRTGTCLTSTKTPQSLSRSLSSIGDAAAKLTTGGGPEQAKQVQDSITSLAAAVDGTGPDVNGVIGSLATLLDDPGPGIGDVGRTIDSLSSLTGGMTSNWAPLKQLLVTAPNGLADIIVPTAKTTDTLAQALIPLGKLLRDLISHYGHNLWPILDTVIPASRLVSAGVRNWGDLLGFLPPLIDAFNVSFDQRTLGLKVVFTPPSTNMAARNPELTCSNINRIAPGQCRVVDPGHINVDLISAILRGTGAAR</sequence>
<gene>
    <name evidence="3" type="ORF">FK268_20385</name>
</gene>
<evidence type="ECO:0000313" key="4">
    <source>
        <dbReference type="Proteomes" id="UP000319792"/>
    </source>
</evidence>
<dbReference type="Pfam" id="PF02470">
    <property type="entry name" value="MlaD"/>
    <property type="match status" value="1"/>
</dbReference>
<keyword evidence="1" id="KW-0472">Membrane</keyword>
<evidence type="ECO:0000259" key="2">
    <source>
        <dbReference type="Pfam" id="PF02470"/>
    </source>
</evidence>
<dbReference type="PANTHER" id="PTHR33371:SF4">
    <property type="entry name" value="INTERMEMBRANE PHOSPHOLIPID TRANSPORT SYSTEM BINDING PROTEIN MLAD"/>
    <property type="match status" value="1"/>
</dbReference>
<reference evidence="3 4" key="1">
    <citation type="submission" date="2019-08" db="EMBL/GenBank/DDBJ databases">
        <title>Tsukamurella conjunctivitidis sp. nov., Tsukamurella assacharolytica sp. nov. and Tsukamurella sputae sp. nov. isolated from patients with conjunctivitis, bacteraemia (lymphoma) and respiratory infection (sputum) in Hong Kong.</title>
        <authorList>
            <person name="Fok K.M.N."/>
            <person name="Fong J.Y.H."/>
        </authorList>
    </citation>
    <scope>NUCLEOTIDE SEQUENCE [LARGE SCALE GENOMIC DNA]</scope>
    <source>
        <strain evidence="3 4">HKU70</strain>
    </source>
</reference>
<accession>A0A5C5RIG4</accession>
<keyword evidence="1" id="KW-0812">Transmembrane</keyword>
<dbReference type="PANTHER" id="PTHR33371">
    <property type="entry name" value="INTERMEMBRANE PHOSPHOLIPID TRANSPORT SYSTEM BINDING PROTEIN MLAD-RELATED"/>
    <property type="match status" value="1"/>
</dbReference>
<feature type="domain" description="Mce/MlaD" evidence="2">
    <location>
        <begin position="45"/>
        <end position="113"/>
    </location>
</feature>
<protein>
    <submittedName>
        <fullName evidence="3">MCE family protein</fullName>
    </submittedName>
</protein>
<dbReference type="EMBL" id="VIGV01000010">
    <property type="protein sequence ID" value="TWS22362.1"/>
    <property type="molecule type" value="Genomic_DNA"/>
</dbReference>
<feature type="transmembrane region" description="Helical" evidence="1">
    <location>
        <begin position="12"/>
        <end position="32"/>
    </location>
</feature>
<keyword evidence="1" id="KW-1133">Transmembrane helix</keyword>